<accession>A0ABU7SED6</accession>
<evidence type="ECO:0000256" key="3">
    <source>
        <dbReference type="ARBA" id="ARBA00022741"/>
    </source>
</evidence>
<keyword evidence="3" id="KW-0547">Nucleotide-binding</keyword>
<reference evidence="6 7" key="1">
    <citation type="submission" date="2024-01" db="EMBL/GenBank/DDBJ databases">
        <title>Genome insights into Plantactinospora veratri sp. nov.</title>
        <authorList>
            <person name="Wang L."/>
        </authorList>
    </citation>
    <scope>NUCLEOTIDE SEQUENCE [LARGE SCALE GENOMIC DNA]</scope>
    <source>
        <strain evidence="6 7">NEAU-FHS4</strain>
    </source>
</reference>
<dbReference type="EMBL" id="JAZGQL010000009">
    <property type="protein sequence ID" value="MEE6308280.1"/>
    <property type="molecule type" value="Genomic_DNA"/>
</dbReference>
<evidence type="ECO:0000259" key="5">
    <source>
        <dbReference type="PROSITE" id="PS50893"/>
    </source>
</evidence>
<dbReference type="SUPFAM" id="SSF52540">
    <property type="entry name" value="P-loop containing nucleoside triphosphate hydrolases"/>
    <property type="match status" value="1"/>
</dbReference>
<evidence type="ECO:0000313" key="6">
    <source>
        <dbReference type="EMBL" id="MEE6308280.1"/>
    </source>
</evidence>
<dbReference type="Proteomes" id="UP001339911">
    <property type="component" value="Unassembled WGS sequence"/>
</dbReference>
<evidence type="ECO:0000256" key="4">
    <source>
        <dbReference type="ARBA" id="ARBA00022840"/>
    </source>
</evidence>
<keyword evidence="4 6" id="KW-0067">ATP-binding</keyword>
<dbReference type="Pfam" id="PF00005">
    <property type="entry name" value="ABC_tran"/>
    <property type="match status" value="1"/>
</dbReference>
<dbReference type="InterPro" id="IPR003439">
    <property type="entry name" value="ABC_transporter-like_ATP-bd"/>
</dbReference>
<evidence type="ECO:0000256" key="1">
    <source>
        <dbReference type="ARBA" id="ARBA00005417"/>
    </source>
</evidence>
<gene>
    <name evidence="6" type="ORF">V1634_15740</name>
</gene>
<comment type="similarity">
    <text evidence="1">Belongs to the ABC transporter superfamily.</text>
</comment>
<keyword evidence="7" id="KW-1185">Reference proteome</keyword>
<dbReference type="PANTHER" id="PTHR43335">
    <property type="entry name" value="ABC TRANSPORTER, ATP-BINDING PROTEIN"/>
    <property type="match status" value="1"/>
</dbReference>
<evidence type="ECO:0000313" key="7">
    <source>
        <dbReference type="Proteomes" id="UP001339911"/>
    </source>
</evidence>
<dbReference type="RefSeq" id="WP_331208557.1">
    <property type="nucleotide sequence ID" value="NZ_JAZGQL010000009.1"/>
</dbReference>
<protein>
    <submittedName>
        <fullName evidence="6">ATP-binding cassette domain-containing protein</fullName>
    </submittedName>
</protein>
<dbReference type="Gene3D" id="3.40.50.300">
    <property type="entry name" value="P-loop containing nucleotide triphosphate hydrolases"/>
    <property type="match status" value="1"/>
</dbReference>
<dbReference type="InterPro" id="IPR017871">
    <property type="entry name" value="ABC_transporter-like_CS"/>
</dbReference>
<comment type="caution">
    <text evidence="6">The sequence shown here is derived from an EMBL/GenBank/DDBJ whole genome shotgun (WGS) entry which is preliminary data.</text>
</comment>
<organism evidence="6 7">
    <name type="scientific">Plantactinospora veratri</name>
    <dbReference type="NCBI Taxonomy" id="1436122"/>
    <lineage>
        <taxon>Bacteria</taxon>
        <taxon>Bacillati</taxon>
        <taxon>Actinomycetota</taxon>
        <taxon>Actinomycetes</taxon>
        <taxon>Micromonosporales</taxon>
        <taxon>Micromonosporaceae</taxon>
        <taxon>Plantactinospora</taxon>
    </lineage>
</organism>
<dbReference type="SMART" id="SM00382">
    <property type="entry name" value="AAA"/>
    <property type="match status" value="1"/>
</dbReference>
<evidence type="ECO:0000256" key="2">
    <source>
        <dbReference type="ARBA" id="ARBA00022448"/>
    </source>
</evidence>
<dbReference type="PANTHER" id="PTHR43335:SF4">
    <property type="entry name" value="ABC TRANSPORTER, ATP-BINDING PROTEIN"/>
    <property type="match status" value="1"/>
</dbReference>
<proteinExistence type="inferred from homology"/>
<keyword evidence="2" id="KW-0813">Transport</keyword>
<dbReference type="GO" id="GO:0005524">
    <property type="term" value="F:ATP binding"/>
    <property type="evidence" value="ECO:0007669"/>
    <property type="project" value="UniProtKB-KW"/>
</dbReference>
<dbReference type="PROSITE" id="PS00211">
    <property type="entry name" value="ABC_TRANSPORTER_1"/>
    <property type="match status" value="1"/>
</dbReference>
<feature type="domain" description="ABC transporter" evidence="5">
    <location>
        <begin position="5"/>
        <end position="230"/>
    </location>
</feature>
<sequence length="316" mass="32838">MEATIEARGLRKRYGSTVAVHDLSFTVPAGRVTGFVGPNGAGKSTTMRMILGLDAPDGGTALVGGRPYHSLRTPLREVGALLDAGAVHPGRRARDHLLWMAHSNGLPTRRVDEVIEQVGLGGAARRRAGGFSLGMRQRLGIAAALLGDPPVLLFDEPVNGLDPEGIRWIRGLLRSLAAQGRAVLVSSHLMGELEGSADHLLVIGRGRLIADTSVAALLAAASGDRVALRTSRRAEAMEVLANAGATVAAIDAETVTVSGLSAERVVALLTARALAFSEVVAHRASLEEAYLELTGNAAEFTAATGPAEFAATGREA</sequence>
<name>A0ABU7SED6_9ACTN</name>
<dbReference type="PROSITE" id="PS50893">
    <property type="entry name" value="ABC_TRANSPORTER_2"/>
    <property type="match status" value="1"/>
</dbReference>
<dbReference type="InterPro" id="IPR003593">
    <property type="entry name" value="AAA+_ATPase"/>
</dbReference>
<dbReference type="InterPro" id="IPR027417">
    <property type="entry name" value="P-loop_NTPase"/>
</dbReference>